<gene>
    <name evidence="7" type="ORF">PIB30_034802</name>
</gene>
<comment type="cofactor">
    <cofactor evidence="6">
        <name>FAD</name>
        <dbReference type="ChEBI" id="CHEBI:57692"/>
    </cofactor>
</comment>
<keyword evidence="2 6" id="KW-0285">Flavoprotein</keyword>
<evidence type="ECO:0000256" key="6">
    <source>
        <dbReference type="RuleBase" id="RU361177"/>
    </source>
</evidence>
<keyword evidence="5 6" id="KW-0560">Oxidoreductase</keyword>
<evidence type="ECO:0000256" key="5">
    <source>
        <dbReference type="ARBA" id="ARBA00023002"/>
    </source>
</evidence>
<reference evidence="7 8" key="1">
    <citation type="journal article" date="2023" name="Plants (Basel)">
        <title>Bridging the Gap: Combining Genomics and Transcriptomics Approaches to Understand Stylosanthes scabra, an Orphan Legume from the Brazilian Caatinga.</title>
        <authorList>
            <person name="Ferreira-Neto J.R.C."/>
            <person name="da Silva M.D."/>
            <person name="Binneck E."/>
            <person name="de Melo N.F."/>
            <person name="da Silva R.H."/>
            <person name="de Melo A.L.T.M."/>
            <person name="Pandolfi V."/>
            <person name="Bustamante F.O."/>
            <person name="Brasileiro-Vidal A.C."/>
            <person name="Benko-Iseppon A.M."/>
        </authorList>
    </citation>
    <scope>NUCLEOTIDE SEQUENCE [LARGE SCALE GENOMIC DNA]</scope>
    <source>
        <tissue evidence="7">Leaves</tissue>
    </source>
</reference>
<evidence type="ECO:0000256" key="1">
    <source>
        <dbReference type="ARBA" id="ARBA00009183"/>
    </source>
</evidence>
<evidence type="ECO:0000313" key="8">
    <source>
        <dbReference type="Proteomes" id="UP001341840"/>
    </source>
</evidence>
<evidence type="ECO:0000256" key="3">
    <source>
        <dbReference type="ARBA" id="ARBA00022827"/>
    </source>
</evidence>
<evidence type="ECO:0000313" key="7">
    <source>
        <dbReference type="EMBL" id="MED6146480.1"/>
    </source>
</evidence>
<dbReference type="InterPro" id="IPR036188">
    <property type="entry name" value="FAD/NAD-bd_sf"/>
</dbReference>
<dbReference type="PANTHER" id="PTHR23023">
    <property type="entry name" value="DIMETHYLANILINE MONOOXYGENASE"/>
    <property type="match status" value="1"/>
</dbReference>
<keyword evidence="6" id="KW-0503">Monooxygenase</keyword>
<protein>
    <recommendedName>
        <fullName evidence="6">Flavin-containing monooxygenase</fullName>
        <ecNumber evidence="6">1.-.-.-</ecNumber>
    </recommendedName>
</protein>
<dbReference type="EMBL" id="JASCZI010090784">
    <property type="protein sequence ID" value="MED6146480.1"/>
    <property type="molecule type" value="Genomic_DNA"/>
</dbReference>
<keyword evidence="4" id="KW-0521">NADP</keyword>
<proteinExistence type="inferred from homology"/>
<evidence type="ECO:0000256" key="4">
    <source>
        <dbReference type="ARBA" id="ARBA00022857"/>
    </source>
</evidence>
<sequence length="427" mass="48857">MHRRSVKVAVIGAGVSGLVAARELQREQHDVVVYEQNDGVGGNWIYDPRTESDPLSLDPNRETVHSSLHVSLRTNLPRALMSFTDYPFLRTESDPRTFPRHDEVLRYLNRFADEFGVRGVTRFNTRVSRVERVKEEWVVESVTRGSESVSREVYEAVMVCSGHNTVPRVAEIDCIENFRGFQMHSHNYRAPGRFRDQIVLLIGYGGSAFDIAVDILGLAKEVHVSTKENRFGVIFNHVTYHSMIKCVNKDGSISFQDGSSIFANTIIHCTGYKYHFPFLDTNEIVTVEDKCVGPLYKHIFPPALAPSLSFIGIATREAIFLIVELQAKWVARVLSGKILLPTQDMMMKSIEDIYHEMEEKELPKTCSLALRPLQGEYKHWLATQAGLPPLGEWREKLFAEVFKKLVELPLTYRDQWDDTYWDSIIQF</sequence>
<evidence type="ECO:0000256" key="2">
    <source>
        <dbReference type="ARBA" id="ARBA00022630"/>
    </source>
</evidence>
<dbReference type="SUPFAM" id="SSF51905">
    <property type="entry name" value="FAD/NAD(P)-binding domain"/>
    <property type="match status" value="2"/>
</dbReference>
<dbReference type="Gene3D" id="3.50.50.60">
    <property type="entry name" value="FAD/NAD(P)-binding domain"/>
    <property type="match status" value="2"/>
</dbReference>
<comment type="caution">
    <text evidence="7">The sequence shown here is derived from an EMBL/GenBank/DDBJ whole genome shotgun (WGS) entry which is preliminary data.</text>
</comment>
<dbReference type="EC" id="1.-.-.-" evidence="6"/>
<dbReference type="Proteomes" id="UP001341840">
    <property type="component" value="Unassembled WGS sequence"/>
</dbReference>
<dbReference type="Pfam" id="PF00743">
    <property type="entry name" value="FMO-like"/>
    <property type="match status" value="2"/>
</dbReference>
<comment type="similarity">
    <text evidence="1 6">Belongs to the FMO family.</text>
</comment>
<dbReference type="PRINTS" id="PR00370">
    <property type="entry name" value="FMOXYGENASE"/>
</dbReference>
<keyword evidence="3 6" id="KW-0274">FAD</keyword>
<name>A0ABU6TDP3_9FABA</name>
<accession>A0ABU6TDP3</accession>
<dbReference type="InterPro" id="IPR000960">
    <property type="entry name" value="Flavin_mOase"/>
</dbReference>
<organism evidence="7 8">
    <name type="scientific">Stylosanthes scabra</name>
    <dbReference type="NCBI Taxonomy" id="79078"/>
    <lineage>
        <taxon>Eukaryota</taxon>
        <taxon>Viridiplantae</taxon>
        <taxon>Streptophyta</taxon>
        <taxon>Embryophyta</taxon>
        <taxon>Tracheophyta</taxon>
        <taxon>Spermatophyta</taxon>
        <taxon>Magnoliopsida</taxon>
        <taxon>eudicotyledons</taxon>
        <taxon>Gunneridae</taxon>
        <taxon>Pentapetalae</taxon>
        <taxon>rosids</taxon>
        <taxon>fabids</taxon>
        <taxon>Fabales</taxon>
        <taxon>Fabaceae</taxon>
        <taxon>Papilionoideae</taxon>
        <taxon>50 kb inversion clade</taxon>
        <taxon>dalbergioids sensu lato</taxon>
        <taxon>Dalbergieae</taxon>
        <taxon>Pterocarpus clade</taxon>
        <taxon>Stylosanthes</taxon>
    </lineage>
</organism>
<dbReference type="InterPro" id="IPR020946">
    <property type="entry name" value="Flavin_mOase-like"/>
</dbReference>
<dbReference type="InterPro" id="IPR050346">
    <property type="entry name" value="FMO-like"/>
</dbReference>
<dbReference type="PIRSF" id="PIRSF000332">
    <property type="entry name" value="FMO"/>
    <property type="match status" value="1"/>
</dbReference>
<keyword evidence="8" id="KW-1185">Reference proteome</keyword>